<keyword evidence="5" id="KW-1185">Reference proteome</keyword>
<feature type="domain" description="N-acetyltransferase" evidence="3">
    <location>
        <begin position="169"/>
        <end position="313"/>
    </location>
</feature>
<dbReference type="Gene3D" id="3.40.630.30">
    <property type="match status" value="1"/>
</dbReference>
<evidence type="ECO:0000313" key="4">
    <source>
        <dbReference type="EMBL" id="ARU62126.1"/>
    </source>
</evidence>
<dbReference type="SUPFAM" id="SSF55729">
    <property type="entry name" value="Acyl-CoA N-acyltransferases (Nat)"/>
    <property type="match status" value="2"/>
</dbReference>
<dbReference type="InterPro" id="IPR016181">
    <property type="entry name" value="Acyl_CoA_acyltransferase"/>
</dbReference>
<feature type="domain" description="N-acetyltransferase" evidence="3">
    <location>
        <begin position="8"/>
        <end position="157"/>
    </location>
</feature>
<dbReference type="CDD" id="cd04301">
    <property type="entry name" value="NAT_SF"/>
    <property type="match status" value="2"/>
</dbReference>
<reference evidence="5" key="1">
    <citation type="submission" date="2017-05" db="EMBL/GenBank/DDBJ databases">
        <authorList>
            <person name="Sung H."/>
        </authorList>
    </citation>
    <scope>NUCLEOTIDE SEQUENCE [LARGE SCALE GENOMIC DNA]</scope>
    <source>
        <strain evidence="5">AR23208</strain>
    </source>
</reference>
<dbReference type="Pfam" id="PF00583">
    <property type="entry name" value="Acetyltransf_1"/>
    <property type="match status" value="2"/>
</dbReference>
<evidence type="ECO:0000259" key="3">
    <source>
        <dbReference type="PROSITE" id="PS51186"/>
    </source>
</evidence>
<dbReference type="Proteomes" id="UP000195437">
    <property type="component" value="Chromosome"/>
</dbReference>
<dbReference type="OrthoDB" id="9799092at2"/>
<sequence>MQTVLGTCKLRPAVHGDAEAVTELIIATDIETFGKPDFSLGDLLEIWEKLSLATNTWVVLGADGALHGYGSVEEMGEGRLDTYIYVNPASKGLGIGSLLLDKAEARACEYVADYQRKGIEYEFNNIVAGRNGLAFELLESRGYAVRRLHARMEIKLTESPALPEAPAGVTVRPFEQGRDERAFYEAHRQSFQDSRGFHEKPFAEWLEGKTGEQYDPRLWFLATVDGDEESAGFIIVKHLPDCVWVDLLGVTRGARKRGIGEYLLKKVFYESWQQGRDTIALTVDLGSLTNASRLYERAGMQADYELFMYGKEL</sequence>
<dbReference type="PROSITE" id="PS51186">
    <property type="entry name" value="GNAT"/>
    <property type="match status" value="2"/>
</dbReference>
<keyword evidence="1" id="KW-0808">Transferase</keyword>
<dbReference type="AlphaFoldDB" id="A0A1Y0IQK9"/>
<dbReference type="GO" id="GO:0016747">
    <property type="term" value="F:acyltransferase activity, transferring groups other than amino-acyl groups"/>
    <property type="evidence" value="ECO:0007669"/>
    <property type="project" value="InterPro"/>
</dbReference>
<dbReference type="InterPro" id="IPR050832">
    <property type="entry name" value="Bact_Acetyltransf"/>
</dbReference>
<dbReference type="PANTHER" id="PTHR43877:SF2">
    <property type="entry name" value="AMINOALKYLPHOSPHONATE N-ACETYLTRANSFERASE-RELATED"/>
    <property type="match status" value="1"/>
</dbReference>
<evidence type="ECO:0000256" key="2">
    <source>
        <dbReference type="ARBA" id="ARBA00023315"/>
    </source>
</evidence>
<gene>
    <name evidence="4" type="ORF">CBW65_14810</name>
</gene>
<accession>A0A1Y0IQK9</accession>
<protein>
    <recommendedName>
        <fullName evidence="3">N-acetyltransferase domain-containing protein</fullName>
    </recommendedName>
</protein>
<dbReference type="EMBL" id="CP021434">
    <property type="protein sequence ID" value="ARU62126.1"/>
    <property type="molecule type" value="Genomic_DNA"/>
</dbReference>
<dbReference type="PANTHER" id="PTHR43877">
    <property type="entry name" value="AMINOALKYLPHOSPHONATE N-ACETYLTRANSFERASE-RELATED-RELATED"/>
    <property type="match status" value="1"/>
</dbReference>
<dbReference type="InterPro" id="IPR000182">
    <property type="entry name" value="GNAT_dom"/>
</dbReference>
<dbReference type="RefSeq" id="WP_087457488.1">
    <property type="nucleotide sequence ID" value="NZ_CP021434.1"/>
</dbReference>
<evidence type="ECO:0000256" key="1">
    <source>
        <dbReference type="ARBA" id="ARBA00022679"/>
    </source>
</evidence>
<proteinExistence type="predicted"/>
<keyword evidence="2" id="KW-0012">Acyltransferase</keyword>
<evidence type="ECO:0000313" key="5">
    <source>
        <dbReference type="Proteomes" id="UP000195437"/>
    </source>
</evidence>
<organism evidence="4 5">
    <name type="scientific">Tumebacillus avium</name>
    <dbReference type="NCBI Taxonomy" id="1903704"/>
    <lineage>
        <taxon>Bacteria</taxon>
        <taxon>Bacillati</taxon>
        <taxon>Bacillota</taxon>
        <taxon>Bacilli</taxon>
        <taxon>Bacillales</taxon>
        <taxon>Alicyclobacillaceae</taxon>
        <taxon>Tumebacillus</taxon>
    </lineage>
</organism>
<name>A0A1Y0IQK9_9BACL</name>
<dbReference type="KEGG" id="tum:CBW65_14810"/>